<gene>
    <name evidence="2" type="ORF">AAV94_01185</name>
</gene>
<dbReference type="OrthoDB" id="9794683at2"/>
<feature type="transmembrane region" description="Helical" evidence="1">
    <location>
        <begin position="59"/>
        <end position="77"/>
    </location>
</feature>
<dbReference type="Proteomes" id="UP000050580">
    <property type="component" value="Unassembled WGS sequence"/>
</dbReference>
<dbReference type="GO" id="GO:0016787">
    <property type="term" value="F:hydrolase activity"/>
    <property type="evidence" value="ECO:0007669"/>
    <property type="project" value="UniProtKB-KW"/>
</dbReference>
<evidence type="ECO:0000256" key="1">
    <source>
        <dbReference type="SAM" id="Phobius"/>
    </source>
</evidence>
<evidence type="ECO:0000313" key="3">
    <source>
        <dbReference type="Proteomes" id="UP000050580"/>
    </source>
</evidence>
<dbReference type="STRING" id="1610491.AAV94_01185"/>
<feature type="transmembrane region" description="Helical" evidence="1">
    <location>
        <begin position="152"/>
        <end position="169"/>
    </location>
</feature>
<organism evidence="2 3">
    <name type="scientific">Lampropedia cohaerens</name>
    <dbReference type="NCBI Taxonomy" id="1610491"/>
    <lineage>
        <taxon>Bacteria</taxon>
        <taxon>Pseudomonadati</taxon>
        <taxon>Pseudomonadota</taxon>
        <taxon>Betaproteobacteria</taxon>
        <taxon>Burkholderiales</taxon>
        <taxon>Comamonadaceae</taxon>
        <taxon>Lampropedia</taxon>
    </lineage>
</organism>
<keyword evidence="1" id="KW-1133">Transmembrane helix</keyword>
<dbReference type="PANTHER" id="PTHR35531">
    <property type="entry name" value="INNER MEMBRANE PROTEIN YBCI-RELATED"/>
    <property type="match status" value="1"/>
</dbReference>
<keyword evidence="1" id="KW-0812">Transmembrane</keyword>
<protein>
    <submittedName>
        <fullName evidence="2">Metal-dependent hydrolase</fullName>
    </submittedName>
</protein>
<keyword evidence="2" id="KW-0378">Hydrolase</keyword>
<proteinExistence type="predicted"/>
<dbReference type="PANTHER" id="PTHR35531:SF1">
    <property type="entry name" value="INNER MEMBRANE PROTEIN YBCI-RELATED"/>
    <property type="match status" value="1"/>
</dbReference>
<evidence type="ECO:0000313" key="2">
    <source>
        <dbReference type="EMBL" id="KKW69052.1"/>
    </source>
</evidence>
<dbReference type="Pfam" id="PF04307">
    <property type="entry name" value="YdjM"/>
    <property type="match status" value="1"/>
</dbReference>
<dbReference type="AlphaFoldDB" id="A0A0U1Q2R7"/>
<sequence>MPTIFSHIAVPVAAKVAAGARIPASMLLLGMLASVLPDFDGIPRQFGIRLEGLWDHRGLTHSIGFALAIGCIGVGFARRWGIAWWKAWLWMFVCCFSHPLLDACTTGRYGVPLLWPFDGTRYLSPWQFILISPVRADSFFSARGLAVLRNEVFTVWLPLLGGALLVLLGRKMR</sequence>
<dbReference type="EMBL" id="LBNQ01000009">
    <property type="protein sequence ID" value="KKW69052.1"/>
    <property type="molecule type" value="Genomic_DNA"/>
</dbReference>
<dbReference type="RefSeq" id="WP_046740487.1">
    <property type="nucleotide sequence ID" value="NZ_LBNQ01000009.1"/>
</dbReference>
<name>A0A0U1Q2R7_9BURK</name>
<dbReference type="InterPro" id="IPR007404">
    <property type="entry name" value="YdjM-like"/>
</dbReference>
<feature type="transmembrane region" description="Helical" evidence="1">
    <location>
        <begin position="89"/>
        <end position="111"/>
    </location>
</feature>
<comment type="caution">
    <text evidence="2">The sequence shown here is derived from an EMBL/GenBank/DDBJ whole genome shotgun (WGS) entry which is preliminary data.</text>
</comment>
<keyword evidence="3" id="KW-1185">Reference proteome</keyword>
<reference evidence="2 3" key="1">
    <citation type="submission" date="2015-05" db="EMBL/GenBank/DDBJ databases">
        <title>Draft genome sequence of Lampropedia sp. CT6, isolated from the microbial mat of a hot water spring, located at Manikaran, India.</title>
        <authorList>
            <person name="Tripathi C."/>
            <person name="Rani P."/>
            <person name="Mahato N.K."/>
            <person name="Lal R."/>
        </authorList>
    </citation>
    <scope>NUCLEOTIDE SEQUENCE [LARGE SCALE GENOMIC DNA]</scope>
    <source>
        <strain evidence="2 3">CT6</strain>
    </source>
</reference>
<keyword evidence="1" id="KW-0472">Membrane</keyword>
<accession>A0A0U1Q2R7</accession>